<reference evidence="4" key="1">
    <citation type="submission" date="2015-10" db="EMBL/GenBank/DDBJ databases">
        <authorList>
            <person name="Regsiter A."/>
            <person name="william w."/>
        </authorList>
    </citation>
    <scope>NUCLEOTIDE SEQUENCE</scope>
    <source>
        <strain evidence="4">Montdore</strain>
    </source>
</reference>
<dbReference type="PROSITE" id="PS50897">
    <property type="entry name" value="CTLH"/>
    <property type="match status" value="1"/>
</dbReference>
<dbReference type="EMBL" id="LN890950">
    <property type="protein sequence ID" value="CUS15162.1"/>
    <property type="molecule type" value="Genomic_DNA"/>
</dbReference>
<evidence type="ECO:0000313" key="4">
    <source>
        <dbReference type="EMBL" id="CUS15162.1"/>
    </source>
</evidence>
<dbReference type="InterPro" id="IPR001870">
    <property type="entry name" value="B30.2/SPRY"/>
</dbReference>
<dbReference type="AlphaFoldDB" id="A0A292Q5T9"/>
<dbReference type="InterPro" id="IPR035782">
    <property type="entry name" value="SPRY_RanBP9/10"/>
</dbReference>
<protein>
    <submittedName>
        <fullName evidence="4">Uncharacterized protein</fullName>
    </submittedName>
</protein>
<dbReference type="Proteomes" id="UP001412239">
    <property type="component" value="Unassembled WGS sequence"/>
</dbReference>
<feature type="domain" description="CTLH" evidence="3">
    <location>
        <begin position="412"/>
        <end position="469"/>
    </location>
</feature>
<dbReference type="InterPro" id="IPR024964">
    <property type="entry name" value="CTLH/CRA"/>
</dbReference>
<dbReference type="PROSITE" id="PS50896">
    <property type="entry name" value="LISH"/>
    <property type="match status" value="1"/>
</dbReference>
<dbReference type="InterPro" id="IPR006595">
    <property type="entry name" value="CTLH_C"/>
</dbReference>
<name>A0A292Q5T9_9PEZI</name>
<dbReference type="InterPro" id="IPR050618">
    <property type="entry name" value="Ubq-SigPath_Reg"/>
</dbReference>
<dbReference type="InterPro" id="IPR043136">
    <property type="entry name" value="B30.2/SPRY_sf"/>
</dbReference>
<dbReference type="Gene3D" id="2.60.120.920">
    <property type="match status" value="1"/>
</dbReference>
<evidence type="ECO:0000256" key="1">
    <source>
        <dbReference type="ARBA" id="ARBA00002343"/>
    </source>
</evidence>
<comment type="function">
    <text evidence="1">Involved in the proteasome-dependent degradation of fructose-1,6-bisphosphatase.</text>
</comment>
<keyword evidence="5" id="KW-1185">Reference proteome</keyword>
<dbReference type="Pfam" id="PF00622">
    <property type="entry name" value="SPRY"/>
    <property type="match status" value="1"/>
</dbReference>
<dbReference type="InterPro" id="IPR006594">
    <property type="entry name" value="LisH"/>
</dbReference>
<sequence length="653" mass="71345">MSGSSSLRRSIVAPNSSYASVLSGQSRLSGFTSELSHHNGTGVHSRHLPSSTINFPASNSYAMSQNQAAQQPTTVPSYLAESSYAERLAARSAVFNPLPTPPPSLTLSGKVSQTHRGPAYDVIENVSGDDDVLNPLPTRWNENDKCPGIDLPNNGMEVKFIGPQKASDNDAAAVRADQSMPPQCGLFYYEVTVVSKGKEGLIGVGFCTQKVQLNRLPGWEPESWGYHGDDGNSFCCQGTGKQYGPQFSTNDIIGCGVNFRTGTAFFTKNGVELGTAFRDIKGKLYPAVGMKRPGEHVRVNFGQERFIFDIDHYMNVCPLFACSFPEKALIHINIQNEKRRVYDEINRHPTAGLCPSLDEAALIQALVSQYLAHDGYVNTARAFSDDVQNEARALESGRPGSLKALEMREDKDAIHRQKIRGAILEGDVDRALDLTNKHYPAVLPNNQAIFFRLRCRKLVEMIRQFAEAVHDAPAGSRGSHDDPVVGVFAQDMEIDDPAGAGAGWEEMDVEDEDGSGGVETGMGADQTKNALDAAVKYGQDLRVEFSSDTRPEIRKALEEAFSLLAYTDPRNSVLAHLLDEEGRVSVAEELNSAILVSMGRSSVAALERLVQQSTVLINELSEGGGPGAFVNLRNDYLRNDHHRSDYLKTPTRY</sequence>
<evidence type="ECO:0000313" key="5">
    <source>
        <dbReference type="Proteomes" id="UP001412239"/>
    </source>
</evidence>
<dbReference type="CDD" id="cd12909">
    <property type="entry name" value="SPRY_RanBP9_10"/>
    <property type="match status" value="1"/>
</dbReference>
<gene>
    <name evidence="4" type="ORF">GSTUAT00000782001</name>
</gene>
<dbReference type="SMART" id="SM00757">
    <property type="entry name" value="CRA"/>
    <property type="match status" value="1"/>
</dbReference>
<feature type="domain" description="B30.2/SPRY" evidence="2">
    <location>
        <begin position="118"/>
        <end position="306"/>
    </location>
</feature>
<dbReference type="Pfam" id="PF10607">
    <property type="entry name" value="CTLH"/>
    <property type="match status" value="1"/>
</dbReference>
<proteinExistence type="predicted"/>
<evidence type="ECO:0000259" key="2">
    <source>
        <dbReference type="PROSITE" id="PS50188"/>
    </source>
</evidence>
<dbReference type="PROSITE" id="PS50188">
    <property type="entry name" value="B302_SPRY"/>
    <property type="match status" value="1"/>
</dbReference>
<dbReference type="PANTHER" id="PTHR12864">
    <property type="entry name" value="RAN BINDING PROTEIN 9-RELATED"/>
    <property type="match status" value="1"/>
</dbReference>
<accession>A0A292Q5T9</accession>
<dbReference type="InterPro" id="IPR003877">
    <property type="entry name" value="SPRY_dom"/>
</dbReference>
<evidence type="ECO:0000259" key="3">
    <source>
        <dbReference type="PROSITE" id="PS50897"/>
    </source>
</evidence>
<dbReference type="InterPro" id="IPR013320">
    <property type="entry name" value="ConA-like_dom_sf"/>
</dbReference>
<dbReference type="SUPFAM" id="SSF49899">
    <property type="entry name" value="Concanavalin A-like lectins/glucanases"/>
    <property type="match status" value="1"/>
</dbReference>
<organism evidence="4 5">
    <name type="scientific">Tuber aestivum</name>
    <name type="common">summer truffle</name>
    <dbReference type="NCBI Taxonomy" id="59557"/>
    <lineage>
        <taxon>Eukaryota</taxon>
        <taxon>Fungi</taxon>
        <taxon>Dikarya</taxon>
        <taxon>Ascomycota</taxon>
        <taxon>Pezizomycotina</taxon>
        <taxon>Pezizomycetes</taxon>
        <taxon>Pezizales</taxon>
        <taxon>Tuberaceae</taxon>
        <taxon>Tuber</taxon>
    </lineage>
</organism>
<dbReference type="InterPro" id="IPR013144">
    <property type="entry name" value="CRA_dom"/>
</dbReference>
<dbReference type="SMART" id="SM00449">
    <property type="entry name" value="SPRY"/>
    <property type="match status" value="1"/>
</dbReference>
<dbReference type="SMART" id="SM00668">
    <property type="entry name" value="CTLH"/>
    <property type="match status" value="1"/>
</dbReference>